<dbReference type="Gene3D" id="3.40.50.2300">
    <property type="match status" value="1"/>
</dbReference>
<organism evidence="5 6">
    <name type="scientific">Chitinophaga fulva</name>
    <dbReference type="NCBI Taxonomy" id="2728842"/>
    <lineage>
        <taxon>Bacteria</taxon>
        <taxon>Pseudomonadati</taxon>
        <taxon>Bacteroidota</taxon>
        <taxon>Chitinophagia</taxon>
        <taxon>Chitinophagales</taxon>
        <taxon>Chitinophagaceae</taxon>
        <taxon>Chitinophaga</taxon>
    </lineage>
</organism>
<evidence type="ECO:0000259" key="4">
    <source>
        <dbReference type="PROSITE" id="PS50930"/>
    </source>
</evidence>
<accession>A0A848GGQ9</accession>
<dbReference type="GO" id="GO:0005829">
    <property type="term" value="C:cytosol"/>
    <property type="evidence" value="ECO:0007669"/>
    <property type="project" value="TreeGrafter"/>
</dbReference>
<dbReference type="EMBL" id="JABBGC010000001">
    <property type="protein sequence ID" value="NML36911.1"/>
    <property type="molecule type" value="Genomic_DNA"/>
</dbReference>
<dbReference type="GO" id="GO:0032993">
    <property type="term" value="C:protein-DNA complex"/>
    <property type="evidence" value="ECO:0007669"/>
    <property type="project" value="TreeGrafter"/>
</dbReference>
<dbReference type="PANTHER" id="PTHR48111">
    <property type="entry name" value="REGULATOR OF RPOS"/>
    <property type="match status" value="1"/>
</dbReference>
<dbReference type="PANTHER" id="PTHR48111:SF17">
    <property type="entry name" value="TRANSCRIPTIONAL REGULATORY PROTEIN YPDB"/>
    <property type="match status" value="1"/>
</dbReference>
<dbReference type="Proteomes" id="UP000583266">
    <property type="component" value="Unassembled WGS sequence"/>
</dbReference>
<dbReference type="AlphaFoldDB" id="A0A848GGQ9"/>
<proteinExistence type="predicted"/>
<dbReference type="SMART" id="SM00448">
    <property type="entry name" value="REC"/>
    <property type="match status" value="1"/>
</dbReference>
<dbReference type="Pfam" id="PF04397">
    <property type="entry name" value="LytTR"/>
    <property type="match status" value="1"/>
</dbReference>
<feature type="modified residue" description="4-aspartylphosphate" evidence="2">
    <location>
        <position position="54"/>
    </location>
</feature>
<dbReference type="SUPFAM" id="SSF52172">
    <property type="entry name" value="CheY-like"/>
    <property type="match status" value="1"/>
</dbReference>
<evidence type="ECO:0000313" key="5">
    <source>
        <dbReference type="EMBL" id="NML36911.1"/>
    </source>
</evidence>
<dbReference type="GO" id="GO:0000976">
    <property type="term" value="F:transcription cis-regulatory region binding"/>
    <property type="evidence" value="ECO:0007669"/>
    <property type="project" value="TreeGrafter"/>
</dbReference>
<sequence>MIRCIAVDDEHLVRELLEDSIRQVPFLQLVATCKNAMEAMEVMQREQVDLMFLDIQMPRLNGLQLLQSLQRPPLVILVTAYEKYALEGYNLQVVDYLLKPFSFERFLKACQRASDLFRLQQPPAPARTITDFFVNVEYVQVKIVVADIEYIEGLKDYIKIHLSSSPRPVLTRMTMKAIAEKLPAEEFVRTHKSYLVAVKKITSVKRDLVCIGEKEIPVSDFFKENVTRLVQGPQN</sequence>
<dbReference type="InterPro" id="IPR039420">
    <property type="entry name" value="WalR-like"/>
</dbReference>
<keyword evidence="1" id="KW-0238">DNA-binding</keyword>
<feature type="domain" description="Response regulatory" evidence="3">
    <location>
        <begin position="3"/>
        <end position="114"/>
    </location>
</feature>
<keyword evidence="6" id="KW-1185">Reference proteome</keyword>
<dbReference type="RefSeq" id="WP_169224010.1">
    <property type="nucleotide sequence ID" value="NZ_JABBGC010000001.1"/>
</dbReference>
<feature type="domain" description="HTH LytTR-type" evidence="4">
    <location>
        <begin position="141"/>
        <end position="207"/>
    </location>
</feature>
<dbReference type="SMART" id="SM00850">
    <property type="entry name" value="LytTR"/>
    <property type="match status" value="1"/>
</dbReference>
<dbReference type="FunFam" id="3.40.50.2300:FF:000051">
    <property type="entry name" value="Two-component response regulator yehT"/>
    <property type="match status" value="1"/>
</dbReference>
<dbReference type="Gene3D" id="2.40.50.1020">
    <property type="entry name" value="LytTr DNA-binding domain"/>
    <property type="match status" value="1"/>
</dbReference>
<dbReference type="Pfam" id="PF00072">
    <property type="entry name" value="Response_reg"/>
    <property type="match status" value="1"/>
</dbReference>
<evidence type="ECO:0000256" key="1">
    <source>
        <dbReference type="ARBA" id="ARBA00023125"/>
    </source>
</evidence>
<protein>
    <submittedName>
        <fullName evidence="5">Response regulator transcription factor</fullName>
    </submittedName>
</protein>
<comment type="caution">
    <text evidence="5">The sequence shown here is derived from an EMBL/GenBank/DDBJ whole genome shotgun (WGS) entry which is preliminary data.</text>
</comment>
<dbReference type="GO" id="GO:0000156">
    <property type="term" value="F:phosphorelay response regulator activity"/>
    <property type="evidence" value="ECO:0007669"/>
    <property type="project" value="TreeGrafter"/>
</dbReference>
<dbReference type="PROSITE" id="PS50110">
    <property type="entry name" value="RESPONSE_REGULATORY"/>
    <property type="match status" value="1"/>
</dbReference>
<name>A0A848GGQ9_9BACT</name>
<dbReference type="InterPro" id="IPR001789">
    <property type="entry name" value="Sig_transdc_resp-reg_receiver"/>
</dbReference>
<gene>
    <name evidence="5" type="ORF">HHL17_06845</name>
</gene>
<evidence type="ECO:0000313" key="6">
    <source>
        <dbReference type="Proteomes" id="UP000583266"/>
    </source>
</evidence>
<dbReference type="InterPro" id="IPR011006">
    <property type="entry name" value="CheY-like_superfamily"/>
</dbReference>
<reference evidence="5 6" key="1">
    <citation type="submission" date="2020-04" db="EMBL/GenBank/DDBJ databases">
        <title>Chitinophaga sp. G-6-1-13 sp. nov., isolated from soil.</title>
        <authorList>
            <person name="Dahal R.H."/>
            <person name="Chaudhary D.K."/>
        </authorList>
    </citation>
    <scope>NUCLEOTIDE SEQUENCE [LARGE SCALE GENOMIC DNA]</scope>
    <source>
        <strain evidence="5 6">G-6-1-13</strain>
    </source>
</reference>
<evidence type="ECO:0000256" key="2">
    <source>
        <dbReference type="PROSITE-ProRule" id="PRU00169"/>
    </source>
</evidence>
<dbReference type="InterPro" id="IPR007492">
    <property type="entry name" value="LytTR_DNA-bd_dom"/>
</dbReference>
<keyword evidence="2" id="KW-0597">Phosphoprotein</keyword>
<dbReference type="PROSITE" id="PS50930">
    <property type="entry name" value="HTH_LYTTR"/>
    <property type="match status" value="1"/>
</dbReference>
<dbReference type="GO" id="GO:0006355">
    <property type="term" value="P:regulation of DNA-templated transcription"/>
    <property type="evidence" value="ECO:0007669"/>
    <property type="project" value="TreeGrafter"/>
</dbReference>
<evidence type="ECO:0000259" key="3">
    <source>
        <dbReference type="PROSITE" id="PS50110"/>
    </source>
</evidence>